<protein>
    <submittedName>
        <fullName evidence="2">Uncharacterized protein</fullName>
    </submittedName>
</protein>
<dbReference type="Proteomes" id="UP001501371">
    <property type="component" value="Unassembled WGS sequence"/>
</dbReference>
<evidence type="ECO:0000313" key="2">
    <source>
        <dbReference type="EMBL" id="GAA1165760.1"/>
    </source>
</evidence>
<comment type="caution">
    <text evidence="2">The sequence shown here is derived from an EMBL/GenBank/DDBJ whole genome shotgun (WGS) entry which is preliminary data.</text>
</comment>
<dbReference type="EMBL" id="BAAAKV010000017">
    <property type="protein sequence ID" value="GAA1165760.1"/>
    <property type="molecule type" value="Genomic_DNA"/>
</dbReference>
<evidence type="ECO:0000313" key="3">
    <source>
        <dbReference type="Proteomes" id="UP001501371"/>
    </source>
</evidence>
<sequence length="131" mass="13943">MRALAANERDLRLVDLLKIQHILLGHRDTSEAAVFPRTAVADRITGASRSAEPLVEHVLIPDCPPSGESADHSAQPDGARPRPSSAPSTRTRTAGPASGPTSPRPPHLNNNTRTLRPPFPRTVTPADDSAP</sequence>
<evidence type="ECO:0000256" key="1">
    <source>
        <dbReference type="SAM" id="MobiDB-lite"/>
    </source>
</evidence>
<reference evidence="2 3" key="1">
    <citation type="journal article" date="2019" name="Int. J. Syst. Evol. Microbiol.">
        <title>The Global Catalogue of Microorganisms (GCM) 10K type strain sequencing project: providing services to taxonomists for standard genome sequencing and annotation.</title>
        <authorList>
            <consortium name="The Broad Institute Genomics Platform"/>
            <consortium name="The Broad Institute Genome Sequencing Center for Infectious Disease"/>
            <person name="Wu L."/>
            <person name="Ma J."/>
        </authorList>
    </citation>
    <scope>NUCLEOTIDE SEQUENCE [LARGE SCALE GENOMIC DNA]</scope>
    <source>
        <strain evidence="2 3">JCM 12696</strain>
    </source>
</reference>
<keyword evidence="3" id="KW-1185">Reference proteome</keyword>
<name>A0ABN1UUH5_9ACTN</name>
<organism evidence="2 3">
    <name type="scientific">Streptomyces hebeiensis</name>
    <dbReference type="NCBI Taxonomy" id="229486"/>
    <lineage>
        <taxon>Bacteria</taxon>
        <taxon>Bacillati</taxon>
        <taxon>Actinomycetota</taxon>
        <taxon>Actinomycetes</taxon>
        <taxon>Kitasatosporales</taxon>
        <taxon>Streptomycetaceae</taxon>
        <taxon>Streptomyces</taxon>
    </lineage>
</organism>
<accession>A0ABN1UUH5</accession>
<gene>
    <name evidence="2" type="ORF">GCM10009654_23330</name>
</gene>
<proteinExistence type="predicted"/>
<feature type="region of interest" description="Disordered" evidence="1">
    <location>
        <begin position="59"/>
        <end position="131"/>
    </location>
</feature>